<gene>
    <name evidence="10 12" type="primary">murJ</name>
    <name evidence="12" type="ORF">JQ619_22890</name>
</gene>
<feature type="transmembrane region" description="Helical" evidence="10">
    <location>
        <begin position="131"/>
        <end position="147"/>
    </location>
</feature>
<reference evidence="13" key="1">
    <citation type="journal article" date="2021" name="ISME J.">
        <title>Evolutionary origin and ecological implication of a unique nif island in free-living Bradyrhizobium lineages.</title>
        <authorList>
            <person name="Tao J."/>
        </authorList>
    </citation>
    <scope>NUCLEOTIDE SEQUENCE [LARGE SCALE GENOMIC DNA]</scope>
    <source>
        <strain evidence="13">SZCCT0094</strain>
    </source>
</reference>
<evidence type="ECO:0000256" key="3">
    <source>
        <dbReference type="ARBA" id="ARBA00022692"/>
    </source>
</evidence>
<feature type="transmembrane region" description="Helical" evidence="10">
    <location>
        <begin position="405"/>
        <end position="424"/>
    </location>
</feature>
<accession>A0ABS5GBA4</accession>
<keyword evidence="7 10" id="KW-0472">Membrane</keyword>
<name>A0ABS5GBA4_9BRAD</name>
<dbReference type="PANTHER" id="PTHR47019:SF1">
    <property type="entry name" value="LIPID II FLIPPASE MURJ"/>
    <property type="match status" value="1"/>
</dbReference>
<keyword evidence="13" id="KW-1185">Reference proteome</keyword>
<feature type="transmembrane region" description="Helical" evidence="10">
    <location>
        <begin position="380"/>
        <end position="399"/>
    </location>
</feature>
<comment type="caution">
    <text evidence="12">The sequence shown here is derived from an EMBL/GenBank/DDBJ whole genome shotgun (WGS) entry which is preliminary data.</text>
</comment>
<keyword evidence="10" id="KW-0997">Cell inner membrane</keyword>
<feature type="transmembrane region" description="Helical" evidence="10">
    <location>
        <begin position="154"/>
        <end position="177"/>
    </location>
</feature>
<evidence type="ECO:0000313" key="13">
    <source>
        <dbReference type="Proteomes" id="UP001314635"/>
    </source>
</evidence>
<evidence type="ECO:0000256" key="10">
    <source>
        <dbReference type="HAMAP-Rule" id="MF_02078"/>
    </source>
</evidence>
<protein>
    <recommendedName>
        <fullName evidence="10">Probable lipid II flippase MurJ</fullName>
    </recommendedName>
</protein>
<comment type="subcellular location">
    <subcellularLocation>
        <location evidence="10">Cell inner membrane</location>
        <topology evidence="10">Multi-pass membrane protein</topology>
    </subcellularLocation>
    <subcellularLocation>
        <location evidence="1">Cell membrane</location>
        <topology evidence="1">Multi-pass membrane protein</topology>
    </subcellularLocation>
</comment>
<feature type="transmembrane region" description="Helical" evidence="10">
    <location>
        <begin position="445"/>
        <end position="463"/>
    </location>
</feature>
<evidence type="ECO:0000256" key="2">
    <source>
        <dbReference type="ARBA" id="ARBA00022475"/>
    </source>
</evidence>
<sequence length="518" mass="53393">MIRSFVTVLSGTLASRLLGFGRDALIAALLGAGPVADAFLAAFQLVNVVRRLLTEGALNAALVPAWLRIYQQAGTMQAAAFAGRVLGTVSAGLFAATVGLALLMPLVMAILAPGFSGEETLTLAVDDSRLMLPYLAFAGPSTVLLALSSAQRRFALAAFAPLLFNVALIGVTIVLLTQHPDPARAALLLAATIGVAGLLQLAMLARRGRGVRIASPVRLAFDAEMRGFFANALPGMVASAGPQLLAVAGAIIASSQPSAVSWLYFANRLIELPLGLVGVAMGTVLVPELTRALHGGNKQALAEVQSHGLELTIGLALPATLGLMILNDPIIRLLFEHGAFTSDDATATAHVLGWLAAALPAQVLTKALQPAFFAREDTQTPLRATLIGCGVAIALAFLLGQRFGVDGIAAGLALGAWANAAVLIRRGTASFGFAISQASRRRLPRMVLAAAIMGAALAAAVQLTSPETTGHLGLAALLAVLIGGAVMLYVGLLSALRVVSWGETVRALRQRPAGDLHL</sequence>
<comment type="pathway">
    <text evidence="10">Cell wall biogenesis; peptidoglycan biosynthesis.</text>
</comment>
<evidence type="ECO:0000256" key="7">
    <source>
        <dbReference type="ARBA" id="ARBA00023136"/>
    </source>
</evidence>
<dbReference type="Pfam" id="PF03023">
    <property type="entry name" value="MurJ"/>
    <property type="match status" value="1"/>
</dbReference>
<evidence type="ECO:0000256" key="8">
    <source>
        <dbReference type="ARBA" id="ARBA00060041"/>
    </source>
</evidence>
<dbReference type="CDD" id="cd13123">
    <property type="entry name" value="MATE_MurJ_like"/>
    <property type="match status" value="1"/>
</dbReference>
<feature type="transmembrane region" description="Helical" evidence="10">
    <location>
        <begin position="228"/>
        <end position="253"/>
    </location>
</feature>
<keyword evidence="10 11" id="KW-0961">Cell wall biogenesis/degradation</keyword>
<dbReference type="EMBL" id="JAFCLK010000022">
    <property type="protein sequence ID" value="MBR1138615.1"/>
    <property type="molecule type" value="Genomic_DNA"/>
</dbReference>
<feature type="transmembrane region" description="Helical" evidence="10">
    <location>
        <begin position="265"/>
        <end position="287"/>
    </location>
</feature>
<dbReference type="PRINTS" id="PR01806">
    <property type="entry name" value="VIRFACTRMVIN"/>
</dbReference>
<keyword evidence="6 10" id="KW-1133">Transmembrane helix</keyword>
<keyword evidence="5 10" id="KW-0573">Peptidoglycan synthesis</keyword>
<dbReference type="PANTHER" id="PTHR47019">
    <property type="entry name" value="LIPID II FLIPPASE MURJ"/>
    <property type="match status" value="1"/>
</dbReference>
<evidence type="ECO:0000256" key="11">
    <source>
        <dbReference type="PIRNR" id="PIRNR002869"/>
    </source>
</evidence>
<dbReference type="HAMAP" id="MF_02078">
    <property type="entry name" value="MurJ_MviN"/>
    <property type="match status" value="1"/>
</dbReference>
<feature type="transmembrane region" description="Helical" evidence="10">
    <location>
        <begin position="24"/>
        <end position="43"/>
    </location>
</feature>
<feature type="transmembrane region" description="Helical" evidence="10">
    <location>
        <begin position="475"/>
        <end position="499"/>
    </location>
</feature>
<evidence type="ECO:0000256" key="1">
    <source>
        <dbReference type="ARBA" id="ARBA00004651"/>
    </source>
</evidence>
<dbReference type="Proteomes" id="UP001314635">
    <property type="component" value="Unassembled WGS sequence"/>
</dbReference>
<comment type="function">
    <text evidence="8 10 11">Involved in peptidoglycan biosynthesis. Transports lipid-linked peptidoglycan precursors from the inner to the outer leaflet of the cytoplasmic membrane.</text>
</comment>
<dbReference type="InterPro" id="IPR051050">
    <property type="entry name" value="Lipid_II_flippase_MurJ/MviN"/>
</dbReference>
<comment type="similarity">
    <text evidence="9 10 11">Belongs to the MurJ/MviN family.</text>
</comment>
<dbReference type="NCBIfam" id="TIGR01695">
    <property type="entry name" value="murJ_mviN"/>
    <property type="match status" value="1"/>
</dbReference>
<feature type="transmembrane region" description="Helical" evidence="10">
    <location>
        <begin position="183"/>
        <end position="205"/>
    </location>
</feature>
<feature type="transmembrane region" description="Helical" evidence="10">
    <location>
        <begin position="347"/>
        <end position="368"/>
    </location>
</feature>
<evidence type="ECO:0000256" key="9">
    <source>
        <dbReference type="ARBA" id="ARBA00061532"/>
    </source>
</evidence>
<evidence type="ECO:0000256" key="5">
    <source>
        <dbReference type="ARBA" id="ARBA00022984"/>
    </source>
</evidence>
<evidence type="ECO:0000256" key="6">
    <source>
        <dbReference type="ARBA" id="ARBA00022989"/>
    </source>
</evidence>
<dbReference type="InterPro" id="IPR004268">
    <property type="entry name" value="MurJ"/>
</dbReference>
<keyword evidence="2 10" id="KW-1003">Cell membrane</keyword>
<keyword evidence="10 11" id="KW-0813">Transport</keyword>
<keyword evidence="4 10" id="KW-0133">Cell shape</keyword>
<dbReference type="RefSeq" id="WP_172240512.1">
    <property type="nucleotide sequence ID" value="NZ_JABFDP010000026.1"/>
</dbReference>
<dbReference type="PIRSF" id="PIRSF002869">
    <property type="entry name" value="MviN"/>
    <property type="match status" value="1"/>
</dbReference>
<feature type="transmembrane region" description="Helical" evidence="10">
    <location>
        <begin position="308"/>
        <end position="327"/>
    </location>
</feature>
<keyword evidence="3 10" id="KW-0812">Transmembrane</keyword>
<proteinExistence type="inferred from homology"/>
<feature type="transmembrane region" description="Helical" evidence="10">
    <location>
        <begin position="85"/>
        <end position="111"/>
    </location>
</feature>
<evidence type="ECO:0000256" key="4">
    <source>
        <dbReference type="ARBA" id="ARBA00022960"/>
    </source>
</evidence>
<evidence type="ECO:0000313" key="12">
    <source>
        <dbReference type="EMBL" id="MBR1138615.1"/>
    </source>
</evidence>
<organism evidence="12 13">
    <name type="scientific">Bradyrhizobium denitrificans</name>
    <dbReference type="NCBI Taxonomy" id="2734912"/>
    <lineage>
        <taxon>Bacteria</taxon>
        <taxon>Pseudomonadati</taxon>
        <taxon>Pseudomonadota</taxon>
        <taxon>Alphaproteobacteria</taxon>
        <taxon>Hyphomicrobiales</taxon>
        <taxon>Nitrobacteraceae</taxon>
        <taxon>Bradyrhizobium</taxon>
    </lineage>
</organism>